<accession>A0ABD2VX28</accession>
<dbReference type="SUPFAM" id="SSF56112">
    <property type="entry name" value="Protein kinase-like (PK-like)"/>
    <property type="match status" value="1"/>
</dbReference>
<dbReference type="PANTHER" id="PTHR11042:SF187">
    <property type="entry name" value="EUKARYOTIC TRANSLATION INITIATION FACTOR 2-ALPHA KINASE 2"/>
    <property type="match status" value="1"/>
</dbReference>
<dbReference type="Gene3D" id="3.30.200.20">
    <property type="entry name" value="Phosphorylase Kinase, domain 1"/>
    <property type="match status" value="1"/>
</dbReference>
<evidence type="ECO:0000256" key="7">
    <source>
        <dbReference type="SAM" id="MobiDB-lite"/>
    </source>
</evidence>
<evidence type="ECO:0000256" key="1">
    <source>
        <dbReference type="ARBA" id="ARBA00022679"/>
    </source>
</evidence>
<organism evidence="9 10">
    <name type="scientific">Trichogramma kaykai</name>
    <dbReference type="NCBI Taxonomy" id="54128"/>
    <lineage>
        <taxon>Eukaryota</taxon>
        <taxon>Metazoa</taxon>
        <taxon>Ecdysozoa</taxon>
        <taxon>Arthropoda</taxon>
        <taxon>Hexapoda</taxon>
        <taxon>Insecta</taxon>
        <taxon>Pterygota</taxon>
        <taxon>Neoptera</taxon>
        <taxon>Endopterygota</taxon>
        <taxon>Hymenoptera</taxon>
        <taxon>Apocrita</taxon>
        <taxon>Proctotrupomorpha</taxon>
        <taxon>Chalcidoidea</taxon>
        <taxon>Trichogrammatidae</taxon>
        <taxon>Trichogramma</taxon>
    </lineage>
</organism>
<dbReference type="InterPro" id="IPR050339">
    <property type="entry name" value="CC_SR_Kinase"/>
</dbReference>
<evidence type="ECO:0000256" key="2">
    <source>
        <dbReference type="ARBA" id="ARBA00022741"/>
    </source>
</evidence>
<feature type="compositionally biased region" description="Basic and acidic residues" evidence="7">
    <location>
        <begin position="367"/>
        <end position="398"/>
    </location>
</feature>
<evidence type="ECO:0000256" key="3">
    <source>
        <dbReference type="ARBA" id="ARBA00022777"/>
    </source>
</evidence>
<dbReference type="PANTHER" id="PTHR11042">
    <property type="entry name" value="EUKARYOTIC TRANSLATION INITIATION FACTOR 2-ALPHA KINASE EIF2-ALPHA KINASE -RELATED"/>
    <property type="match status" value="1"/>
</dbReference>
<name>A0ABD2VX28_9HYME</name>
<evidence type="ECO:0000256" key="6">
    <source>
        <dbReference type="SAM" id="Coils"/>
    </source>
</evidence>
<keyword evidence="2" id="KW-0547">Nucleotide-binding</keyword>
<keyword evidence="1" id="KW-0808">Transferase</keyword>
<keyword evidence="6" id="KW-0175">Coiled coil</keyword>
<reference evidence="9 10" key="1">
    <citation type="journal article" date="2024" name="bioRxiv">
        <title>A reference genome for Trichogramma kaykai: A tiny desert-dwelling parasitoid wasp with competing sex-ratio distorters.</title>
        <authorList>
            <person name="Culotta J."/>
            <person name="Lindsey A.R."/>
        </authorList>
    </citation>
    <scope>NUCLEOTIDE SEQUENCE [LARGE SCALE GENOMIC DNA]</scope>
    <source>
        <strain evidence="9 10">KSX58</strain>
    </source>
</reference>
<feature type="region of interest" description="Disordered" evidence="7">
    <location>
        <begin position="307"/>
        <end position="405"/>
    </location>
</feature>
<proteinExistence type="inferred from homology"/>
<dbReference type="InterPro" id="IPR000719">
    <property type="entry name" value="Prot_kinase_dom"/>
</dbReference>
<feature type="coiled-coil region" evidence="6">
    <location>
        <begin position="677"/>
        <end position="725"/>
    </location>
</feature>
<dbReference type="PROSITE" id="PS00108">
    <property type="entry name" value="PROTEIN_KINASE_ST"/>
    <property type="match status" value="1"/>
</dbReference>
<keyword evidence="4" id="KW-0067">ATP-binding</keyword>
<feature type="compositionally biased region" description="Polar residues" evidence="7">
    <location>
        <begin position="312"/>
        <end position="324"/>
    </location>
</feature>
<keyword evidence="3" id="KW-0418">Kinase</keyword>
<evidence type="ECO:0000256" key="4">
    <source>
        <dbReference type="ARBA" id="ARBA00022840"/>
    </source>
</evidence>
<evidence type="ECO:0000256" key="5">
    <source>
        <dbReference type="ARBA" id="ARBA00037982"/>
    </source>
</evidence>
<dbReference type="PROSITE" id="PS50011">
    <property type="entry name" value="PROTEIN_KINASE_DOM"/>
    <property type="match status" value="1"/>
</dbReference>
<dbReference type="AlphaFoldDB" id="A0ABD2VX28"/>
<protein>
    <recommendedName>
        <fullName evidence="8">Protein kinase domain-containing protein</fullName>
    </recommendedName>
</protein>
<dbReference type="Gene3D" id="1.10.510.10">
    <property type="entry name" value="Transferase(Phosphotransferase) domain 1"/>
    <property type="match status" value="1"/>
</dbReference>
<dbReference type="Pfam" id="PF00069">
    <property type="entry name" value="Pkinase"/>
    <property type="match status" value="2"/>
</dbReference>
<evidence type="ECO:0000259" key="8">
    <source>
        <dbReference type="PROSITE" id="PS50011"/>
    </source>
</evidence>
<dbReference type="Proteomes" id="UP001627154">
    <property type="component" value="Unassembled WGS sequence"/>
</dbReference>
<dbReference type="GO" id="GO:0005524">
    <property type="term" value="F:ATP binding"/>
    <property type="evidence" value="ECO:0007669"/>
    <property type="project" value="UniProtKB-KW"/>
</dbReference>
<comment type="caution">
    <text evidence="9">The sequence shown here is derived from an EMBL/GenBank/DDBJ whole genome shotgun (WGS) entry which is preliminary data.</text>
</comment>
<keyword evidence="10" id="KW-1185">Reference proteome</keyword>
<comment type="similarity">
    <text evidence="5">Belongs to the protein kinase superfamily. Ser/Thr protein kinase family. GCN2 subfamily.</text>
</comment>
<feature type="compositionally biased region" description="Basic and acidic residues" evidence="7">
    <location>
        <begin position="333"/>
        <end position="356"/>
    </location>
</feature>
<feature type="domain" description="Protein kinase" evidence="8">
    <location>
        <begin position="155"/>
        <end position="671"/>
    </location>
</feature>
<evidence type="ECO:0000313" key="10">
    <source>
        <dbReference type="Proteomes" id="UP001627154"/>
    </source>
</evidence>
<dbReference type="EMBL" id="JBJJXI010000158">
    <property type="protein sequence ID" value="KAL3385265.1"/>
    <property type="molecule type" value="Genomic_DNA"/>
</dbReference>
<evidence type="ECO:0000313" key="9">
    <source>
        <dbReference type="EMBL" id="KAL3385265.1"/>
    </source>
</evidence>
<dbReference type="SMART" id="SM00220">
    <property type="entry name" value="S_TKc"/>
    <property type="match status" value="1"/>
</dbReference>
<dbReference type="InterPro" id="IPR011009">
    <property type="entry name" value="Kinase-like_dom_sf"/>
</dbReference>
<gene>
    <name evidence="9" type="ORF">TKK_019046</name>
</gene>
<sequence length="727" mass="83710">MCARNPVSLLTNVKNMEKDNENVEDTNFWRSLVPVTIFDTGSFRNNSNRRTNDTSTDLITSQSPLLLPCLRMICRLLESEPKAQEQLFQYLFKGNQEILRNFPGRSEFSLDLTNIQEKAYFNAFQHLLDTARKTLNRDIPRCIGTYQLAHYEQHFEEINFIASGGFGSVYKAKYKLDNTEYAIKKIKIRKNKIKSILFHLDEVKTLAKLEHCNIVPYKTAWIEPLQTESSVIISEESLNQKPEIVTSADLDTLSSTSTNDKEYNKKKLKIESKGKRNIYRTRNESVIIFRENEQLQEIENYTNEYKHESLENSHSSDSIVFTNKSESSNSNESSRENHRSQEIKNDASKSRHEQLEKSYSSNSIVFTKKEDHPSYSTESRKENSHLQEMKSKSNKSSEEISESSHSSEFVISFREDASIQDKKEKITNCKKITSAENSSSSNTSTSESKKTSKFFSKKFLLKTSAVDANSTDSYKNKTASSITDLSENNTWGYLYIQMALCDTTLRQWMTNREPLTTDYTYVTIVSQLLAGLDYIHSLKIVHHDIKPSNIFISQHNGEIKVKIGDFGLACTLHKNNHNAIGTHVYAAPEQLRGDCDPKSDIYSLGVVCVELLVPMSTLMERMKVLEDLRKNKESKVLDHVDPQCRDFILRLLQDDPKKRPSSVDLMKELHLNKDAAYTKLNRQQQILNDENEQLKAENVHLKAELDELQAKFKQMEAELEVLRKHKK</sequence>
<dbReference type="GO" id="GO:0016301">
    <property type="term" value="F:kinase activity"/>
    <property type="evidence" value="ECO:0007669"/>
    <property type="project" value="UniProtKB-KW"/>
</dbReference>
<dbReference type="InterPro" id="IPR008271">
    <property type="entry name" value="Ser/Thr_kinase_AS"/>
</dbReference>